<reference evidence="1 2" key="1">
    <citation type="submission" date="2023-05" db="EMBL/GenBank/DDBJ databases">
        <title>Chelatococcus sp. nov., a moderately thermophilic bacterium isolated from hot spring microbial mat.</title>
        <authorList>
            <person name="Hu C.-J."/>
            <person name="Li W.-J."/>
        </authorList>
    </citation>
    <scope>NUCLEOTIDE SEQUENCE [LARGE SCALE GENOMIC DNA]</scope>
    <source>
        <strain evidence="1 2">SYSU G07232</strain>
    </source>
</reference>
<dbReference type="EMBL" id="JASJEV010000017">
    <property type="protein sequence ID" value="MDJ1160095.1"/>
    <property type="molecule type" value="Genomic_DNA"/>
</dbReference>
<evidence type="ECO:0000313" key="2">
    <source>
        <dbReference type="Proteomes" id="UP001321492"/>
    </source>
</evidence>
<evidence type="ECO:0000313" key="1">
    <source>
        <dbReference type="EMBL" id="MDJ1160095.1"/>
    </source>
</evidence>
<keyword evidence="2" id="KW-1185">Reference proteome</keyword>
<name>A0ABT7AL45_9HYPH</name>
<organism evidence="1 2">
    <name type="scientific">Chelatococcus albus</name>
    <dbReference type="NCBI Taxonomy" id="3047466"/>
    <lineage>
        <taxon>Bacteria</taxon>
        <taxon>Pseudomonadati</taxon>
        <taxon>Pseudomonadota</taxon>
        <taxon>Alphaproteobacteria</taxon>
        <taxon>Hyphomicrobiales</taxon>
        <taxon>Chelatococcaceae</taxon>
        <taxon>Chelatococcus</taxon>
    </lineage>
</organism>
<dbReference type="RefSeq" id="WP_283742094.1">
    <property type="nucleotide sequence ID" value="NZ_JASJEV010000017.1"/>
</dbReference>
<protein>
    <submittedName>
        <fullName evidence="1">Uncharacterized protein</fullName>
    </submittedName>
</protein>
<sequence length="104" mass="11511">MTTSELLDWFRQQNEGIRTYSSLREMCAKDARSGAPDAALRQLLVTALDSLIDRYYGEPFPAEVAHAARETTMKLLEQAAAYAAASEGEKVKILDALAFRTIAE</sequence>
<comment type="caution">
    <text evidence="1">The sequence shown here is derived from an EMBL/GenBank/DDBJ whole genome shotgun (WGS) entry which is preliminary data.</text>
</comment>
<dbReference type="Proteomes" id="UP001321492">
    <property type="component" value="Unassembled WGS sequence"/>
</dbReference>
<accession>A0ABT7AL45</accession>
<gene>
    <name evidence="1" type="ORF">QNA08_17935</name>
</gene>
<proteinExistence type="predicted"/>